<evidence type="ECO:0000313" key="3">
    <source>
        <dbReference type="Proteomes" id="UP000051952"/>
    </source>
</evidence>
<keyword evidence="1" id="KW-0812">Transmembrane</keyword>
<dbReference type="EMBL" id="CYKH01000025">
    <property type="protein sequence ID" value="CUE61301.1"/>
    <property type="molecule type" value="Genomic_DNA"/>
</dbReference>
<gene>
    <name evidence="2" type="ORF">BSAL_49775c</name>
</gene>
<organism evidence="2 3">
    <name type="scientific">Bodo saltans</name>
    <name type="common">Flagellated protozoan</name>
    <dbReference type="NCBI Taxonomy" id="75058"/>
    <lineage>
        <taxon>Eukaryota</taxon>
        <taxon>Discoba</taxon>
        <taxon>Euglenozoa</taxon>
        <taxon>Kinetoplastea</taxon>
        <taxon>Metakinetoplastina</taxon>
        <taxon>Eubodonida</taxon>
        <taxon>Bodonidae</taxon>
        <taxon>Bodo</taxon>
    </lineage>
</organism>
<proteinExistence type="predicted"/>
<keyword evidence="1" id="KW-1133">Transmembrane helix</keyword>
<dbReference type="VEuPathDB" id="TriTrypDB:BSAL_49775c"/>
<dbReference type="AlphaFoldDB" id="A0A0S4IH89"/>
<reference evidence="3" key="1">
    <citation type="submission" date="2015-09" db="EMBL/GenBank/DDBJ databases">
        <authorList>
            <consortium name="Pathogen Informatics"/>
        </authorList>
    </citation>
    <scope>NUCLEOTIDE SEQUENCE [LARGE SCALE GENOMIC DNA]</scope>
    <source>
        <strain evidence="3">Lake Konstanz</strain>
    </source>
</reference>
<evidence type="ECO:0000313" key="2">
    <source>
        <dbReference type="EMBL" id="CUE61301.1"/>
    </source>
</evidence>
<accession>A0A0S4IH89</accession>
<feature type="transmembrane region" description="Helical" evidence="1">
    <location>
        <begin position="6"/>
        <end position="31"/>
    </location>
</feature>
<keyword evidence="1" id="KW-0472">Membrane</keyword>
<protein>
    <submittedName>
        <fullName evidence="2">Uncharacterized protein</fullName>
    </submittedName>
</protein>
<sequence>MIQGLTTWRAGCCAFRLSVAGVHFFCVIVPVTRRLRLTMVRAAASSLDSRPRLRRVIHLRHAVVVETRKQHVPEDALVTLSKEKTWLHMSTAVLPRGRPLISQHRC</sequence>
<keyword evidence="3" id="KW-1185">Reference proteome</keyword>
<name>A0A0S4IH89_BODSA</name>
<dbReference type="Proteomes" id="UP000051952">
    <property type="component" value="Unassembled WGS sequence"/>
</dbReference>
<evidence type="ECO:0000256" key="1">
    <source>
        <dbReference type="SAM" id="Phobius"/>
    </source>
</evidence>